<keyword evidence="2" id="KW-1185">Reference proteome</keyword>
<reference evidence="1 2" key="1">
    <citation type="submission" date="2014-10" db="EMBL/GenBank/DDBJ databases">
        <title>Complete genome sequence of Parvimonas micra KCOM 1535 (= ChDC B708).</title>
        <authorList>
            <person name="Kook J.-K."/>
            <person name="Park S.-N."/>
            <person name="Lim Y.K."/>
            <person name="Roh H."/>
        </authorList>
    </citation>
    <scope>NUCLEOTIDE SEQUENCE [LARGE SCALE GENOMIC DNA]</scope>
    <source>
        <strain evidence="2">KCOM 1535 / ChDC B708</strain>
    </source>
</reference>
<protein>
    <submittedName>
        <fullName evidence="1">Uncharacterized protein</fullName>
    </submittedName>
</protein>
<name>A0A0B4S3I0_9FIRM</name>
<dbReference type="STRING" id="33033.NW74_07550"/>
<evidence type="ECO:0000313" key="1">
    <source>
        <dbReference type="EMBL" id="AIZ37186.1"/>
    </source>
</evidence>
<sequence>MTNTVKMSVFNNNKNCLIDSSVFVLKFSLFNKLSNLAGNSFFKKCISSIFFKFIKSPFTKAVKDFVKELYSIFFVNILNFRK</sequence>
<dbReference type="EMBL" id="CP009761">
    <property type="protein sequence ID" value="AIZ37186.1"/>
    <property type="molecule type" value="Genomic_DNA"/>
</dbReference>
<proteinExistence type="predicted"/>
<dbReference type="KEGG" id="pmic:NW74_07550"/>
<dbReference type="RefSeq" id="WP_041954794.1">
    <property type="nucleotide sequence ID" value="NZ_CP009761.1"/>
</dbReference>
<gene>
    <name evidence="1" type="ORF">NW74_07550</name>
</gene>
<dbReference type="Proteomes" id="UP000031386">
    <property type="component" value="Chromosome"/>
</dbReference>
<dbReference type="AlphaFoldDB" id="A0A0B4S3I0"/>
<evidence type="ECO:0000313" key="2">
    <source>
        <dbReference type="Proteomes" id="UP000031386"/>
    </source>
</evidence>
<accession>A0A0B4S3I0</accession>
<organism evidence="1 2">
    <name type="scientific">Parvimonas micra</name>
    <dbReference type="NCBI Taxonomy" id="33033"/>
    <lineage>
        <taxon>Bacteria</taxon>
        <taxon>Bacillati</taxon>
        <taxon>Bacillota</taxon>
        <taxon>Tissierellia</taxon>
        <taxon>Tissierellales</taxon>
        <taxon>Peptoniphilaceae</taxon>
        <taxon>Parvimonas</taxon>
    </lineage>
</organism>
<dbReference type="OrthoDB" id="9966438at2"/>